<dbReference type="Proteomes" id="UP000579812">
    <property type="component" value="Unassembled WGS sequence"/>
</dbReference>
<name>A0A7J6CWE6_9TELE</name>
<evidence type="ECO:0000313" key="2">
    <source>
        <dbReference type="Proteomes" id="UP000579812"/>
    </source>
</evidence>
<comment type="caution">
    <text evidence="1">The sequence shown here is derived from an EMBL/GenBank/DDBJ whole genome shotgun (WGS) entry which is preliminary data.</text>
</comment>
<sequence length="125" mass="14106">MRVFISSRMPARASRPDNLTFSNPLLGTAYPSDTSDVARASRPDNLAFFLLRQRRWPIKQVSTPTSWMTAKRPDQTLPFRLYLFNTVSLDLLSDASESLPARQPYLFKSHAGDAYPSDTVSLDLP</sequence>
<evidence type="ECO:0000313" key="1">
    <source>
        <dbReference type="EMBL" id="KAF4111590.1"/>
    </source>
</evidence>
<dbReference type="AlphaFoldDB" id="A0A7J6CWE6"/>
<organism evidence="1 2">
    <name type="scientific">Onychostoma macrolepis</name>
    <dbReference type="NCBI Taxonomy" id="369639"/>
    <lineage>
        <taxon>Eukaryota</taxon>
        <taxon>Metazoa</taxon>
        <taxon>Chordata</taxon>
        <taxon>Craniata</taxon>
        <taxon>Vertebrata</taxon>
        <taxon>Euteleostomi</taxon>
        <taxon>Actinopterygii</taxon>
        <taxon>Neopterygii</taxon>
        <taxon>Teleostei</taxon>
        <taxon>Ostariophysi</taxon>
        <taxon>Cypriniformes</taxon>
        <taxon>Cyprinidae</taxon>
        <taxon>Acrossocheilinae</taxon>
        <taxon>Onychostoma</taxon>
    </lineage>
</organism>
<gene>
    <name evidence="1" type="ORF">G5714_008621</name>
</gene>
<reference evidence="1 2" key="1">
    <citation type="submission" date="2020-04" db="EMBL/GenBank/DDBJ databases">
        <title>Chromosome-level genome assembly of a cyprinid fish Onychostoma macrolepis by integration of Nanopore Sequencing, Bionano and Hi-C technology.</title>
        <authorList>
            <person name="Wang D."/>
        </authorList>
    </citation>
    <scope>NUCLEOTIDE SEQUENCE [LARGE SCALE GENOMIC DNA]</scope>
    <source>
        <strain evidence="1">SWU-2019</strain>
        <tissue evidence="1">Muscle</tissue>
    </source>
</reference>
<accession>A0A7J6CWE6</accession>
<keyword evidence="2" id="KW-1185">Reference proteome</keyword>
<proteinExistence type="predicted"/>
<dbReference type="EMBL" id="JAAMOB010000007">
    <property type="protein sequence ID" value="KAF4111590.1"/>
    <property type="molecule type" value="Genomic_DNA"/>
</dbReference>
<protein>
    <submittedName>
        <fullName evidence="1">Uncharacterized protein</fullName>
    </submittedName>
</protein>